<name>A0A8X6Y9S0_9ARAC</name>
<reference evidence="1" key="1">
    <citation type="submission" date="2020-08" db="EMBL/GenBank/DDBJ databases">
        <title>Multicomponent nature underlies the extraordinary mechanical properties of spider dragline silk.</title>
        <authorList>
            <person name="Kono N."/>
            <person name="Nakamura H."/>
            <person name="Mori M."/>
            <person name="Yoshida Y."/>
            <person name="Ohtoshi R."/>
            <person name="Malay A.D."/>
            <person name="Moran D.A.P."/>
            <person name="Tomita M."/>
            <person name="Numata K."/>
            <person name="Arakawa K."/>
        </authorList>
    </citation>
    <scope>NUCLEOTIDE SEQUENCE</scope>
</reference>
<gene>
    <name evidence="1" type="ORF">TNIN_385301</name>
</gene>
<accession>A0A8X6Y9S0</accession>
<sequence>MRTVMLFSSELLTSLISPLSEERKKRDRKEETFPNLLRPRRVASLMGETIYPTLILFISCARWFGRWPKQSKESSEMDIYILGNRTPLGFFGSPVSHDESALDEYKYLTRESEVCARCTQHDLADFVRKVLNG</sequence>
<organism evidence="1 2">
    <name type="scientific">Trichonephila inaurata madagascariensis</name>
    <dbReference type="NCBI Taxonomy" id="2747483"/>
    <lineage>
        <taxon>Eukaryota</taxon>
        <taxon>Metazoa</taxon>
        <taxon>Ecdysozoa</taxon>
        <taxon>Arthropoda</taxon>
        <taxon>Chelicerata</taxon>
        <taxon>Arachnida</taxon>
        <taxon>Araneae</taxon>
        <taxon>Araneomorphae</taxon>
        <taxon>Entelegynae</taxon>
        <taxon>Araneoidea</taxon>
        <taxon>Nephilidae</taxon>
        <taxon>Trichonephila</taxon>
        <taxon>Trichonephila inaurata</taxon>
    </lineage>
</organism>
<evidence type="ECO:0000313" key="1">
    <source>
        <dbReference type="EMBL" id="GFY67171.1"/>
    </source>
</evidence>
<dbReference type="AlphaFoldDB" id="A0A8X6Y9S0"/>
<evidence type="ECO:0000313" key="2">
    <source>
        <dbReference type="Proteomes" id="UP000886998"/>
    </source>
</evidence>
<keyword evidence="2" id="KW-1185">Reference proteome</keyword>
<proteinExistence type="predicted"/>
<dbReference type="EMBL" id="BMAV01016443">
    <property type="protein sequence ID" value="GFY67171.1"/>
    <property type="molecule type" value="Genomic_DNA"/>
</dbReference>
<dbReference type="Proteomes" id="UP000886998">
    <property type="component" value="Unassembled WGS sequence"/>
</dbReference>
<comment type="caution">
    <text evidence="1">The sequence shown here is derived from an EMBL/GenBank/DDBJ whole genome shotgun (WGS) entry which is preliminary data.</text>
</comment>
<protein>
    <submittedName>
        <fullName evidence="1">Uncharacterized protein</fullName>
    </submittedName>
</protein>